<dbReference type="Proteomes" id="UP000026915">
    <property type="component" value="Chromosome 1"/>
</dbReference>
<organism evidence="2 3">
    <name type="scientific">Theobroma cacao</name>
    <name type="common">Cacao</name>
    <name type="synonym">Cocoa</name>
    <dbReference type="NCBI Taxonomy" id="3641"/>
    <lineage>
        <taxon>Eukaryota</taxon>
        <taxon>Viridiplantae</taxon>
        <taxon>Streptophyta</taxon>
        <taxon>Embryophyta</taxon>
        <taxon>Tracheophyta</taxon>
        <taxon>Spermatophyta</taxon>
        <taxon>Magnoliopsida</taxon>
        <taxon>eudicotyledons</taxon>
        <taxon>Gunneridae</taxon>
        <taxon>Pentapetalae</taxon>
        <taxon>rosids</taxon>
        <taxon>malvids</taxon>
        <taxon>Malvales</taxon>
        <taxon>Malvaceae</taxon>
        <taxon>Byttnerioideae</taxon>
        <taxon>Theobroma</taxon>
    </lineage>
</organism>
<reference evidence="2 3" key="1">
    <citation type="journal article" date="2013" name="Genome Biol.">
        <title>The genome sequence of the most widely cultivated cacao type and its use to identify candidate genes regulating pod color.</title>
        <authorList>
            <person name="Motamayor J.C."/>
            <person name="Mockaitis K."/>
            <person name="Schmutz J."/>
            <person name="Haiminen N."/>
            <person name="Iii D.L."/>
            <person name="Cornejo O."/>
            <person name="Findley S.D."/>
            <person name="Zheng P."/>
            <person name="Utro F."/>
            <person name="Royaert S."/>
            <person name="Saski C."/>
            <person name="Jenkins J."/>
            <person name="Podicheti R."/>
            <person name="Zhao M."/>
            <person name="Scheffler B.E."/>
            <person name="Stack J.C."/>
            <person name="Feltus F.A."/>
            <person name="Mustiga G.M."/>
            <person name="Amores F."/>
            <person name="Phillips W."/>
            <person name="Marelli J.P."/>
            <person name="May G.D."/>
            <person name="Shapiro H."/>
            <person name="Ma J."/>
            <person name="Bustamante C.D."/>
            <person name="Schnell R.J."/>
            <person name="Main D."/>
            <person name="Gilbert D."/>
            <person name="Parida L."/>
            <person name="Kuhn D.N."/>
        </authorList>
    </citation>
    <scope>NUCLEOTIDE SEQUENCE [LARGE SCALE GENOMIC DNA]</scope>
    <source>
        <strain evidence="3">cv. Matina 1-6</strain>
    </source>
</reference>
<dbReference type="AlphaFoldDB" id="A0A061E258"/>
<dbReference type="HOGENOM" id="CLU_2042281_0_0_1"/>
<dbReference type="EMBL" id="CM001879">
    <property type="protein sequence ID" value="EOX96363.1"/>
    <property type="molecule type" value="Genomic_DNA"/>
</dbReference>
<proteinExistence type="predicted"/>
<sequence length="121" mass="13531">MDMDKKQWSKTNRNGTSFPFPTMCGQSNESNVSRIASRKECSKSLGSPISSFVGPALPTSEHYLFPSFIAAGSYPHSDDHTLCEWDPLIFQCKYANYGSRREYFSKLALSTWTLSFGVAVV</sequence>
<evidence type="ECO:0000313" key="2">
    <source>
        <dbReference type="EMBL" id="EOX96363.1"/>
    </source>
</evidence>
<accession>A0A061E258</accession>
<evidence type="ECO:0000313" key="3">
    <source>
        <dbReference type="Proteomes" id="UP000026915"/>
    </source>
</evidence>
<dbReference type="Gramene" id="EOX96363">
    <property type="protein sequence ID" value="EOX96363"/>
    <property type="gene ID" value="TCM_005621"/>
</dbReference>
<keyword evidence="3" id="KW-1185">Reference proteome</keyword>
<feature type="compositionally biased region" description="Polar residues" evidence="1">
    <location>
        <begin position="9"/>
        <end position="25"/>
    </location>
</feature>
<name>A0A061E258_THECC</name>
<feature type="region of interest" description="Disordered" evidence="1">
    <location>
        <begin position="1"/>
        <end position="25"/>
    </location>
</feature>
<gene>
    <name evidence="2" type="ORF">TCM_005621</name>
</gene>
<protein>
    <submittedName>
        <fullName evidence="2">Uncharacterized protein</fullName>
    </submittedName>
</protein>
<evidence type="ECO:0000256" key="1">
    <source>
        <dbReference type="SAM" id="MobiDB-lite"/>
    </source>
</evidence>
<dbReference type="InParanoid" id="A0A061E258"/>